<reference evidence="2" key="2">
    <citation type="submission" date="2020-09" db="EMBL/GenBank/DDBJ databases">
        <authorList>
            <person name="Sun Q."/>
            <person name="Ohkuma M."/>
        </authorList>
    </citation>
    <scope>NUCLEOTIDE SEQUENCE</scope>
    <source>
        <strain evidence="2">JCM 4815</strain>
    </source>
</reference>
<dbReference type="EMBL" id="BMVW01000009">
    <property type="protein sequence ID" value="GGZ20835.1"/>
    <property type="molecule type" value="Genomic_DNA"/>
</dbReference>
<organism evidence="2 3">
    <name type="scientific">Streptomyces poonensis</name>
    <dbReference type="NCBI Taxonomy" id="68255"/>
    <lineage>
        <taxon>Bacteria</taxon>
        <taxon>Bacillati</taxon>
        <taxon>Actinomycetota</taxon>
        <taxon>Actinomycetes</taxon>
        <taxon>Kitasatosporales</taxon>
        <taxon>Streptomycetaceae</taxon>
        <taxon>Streptomyces</taxon>
    </lineage>
</organism>
<dbReference type="AlphaFoldDB" id="A0A918PRV9"/>
<keyword evidence="3" id="KW-1185">Reference proteome</keyword>
<gene>
    <name evidence="2" type="ORF">GCM10010365_46450</name>
</gene>
<evidence type="ECO:0000313" key="3">
    <source>
        <dbReference type="Proteomes" id="UP000622166"/>
    </source>
</evidence>
<keyword evidence="1" id="KW-0472">Membrane</keyword>
<sequence length="70" mass="6948">MVGEGHANVLFVAAGGCGSWCAAGQVRQGGCGGLLVARLEVAEGFFGRCGLLFVVALFVPLGGGAGQPKR</sequence>
<reference evidence="2" key="1">
    <citation type="journal article" date="2014" name="Int. J. Syst. Evol. Microbiol.">
        <title>Complete genome sequence of Corynebacterium casei LMG S-19264T (=DSM 44701T), isolated from a smear-ripened cheese.</title>
        <authorList>
            <consortium name="US DOE Joint Genome Institute (JGI-PGF)"/>
            <person name="Walter F."/>
            <person name="Albersmeier A."/>
            <person name="Kalinowski J."/>
            <person name="Ruckert C."/>
        </authorList>
    </citation>
    <scope>NUCLEOTIDE SEQUENCE</scope>
    <source>
        <strain evidence="2">JCM 4815</strain>
    </source>
</reference>
<keyword evidence="1" id="KW-1133">Transmembrane helix</keyword>
<protein>
    <submittedName>
        <fullName evidence="2">Uncharacterized protein</fullName>
    </submittedName>
</protein>
<evidence type="ECO:0000256" key="1">
    <source>
        <dbReference type="SAM" id="Phobius"/>
    </source>
</evidence>
<dbReference type="Proteomes" id="UP000622166">
    <property type="component" value="Unassembled WGS sequence"/>
</dbReference>
<proteinExistence type="predicted"/>
<evidence type="ECO:0000313" key="2">
    <source>
        <dbReference type="EMBL" id="GGZ20835.1"/>
    </source>
</evidence>
<name>A0A918PRV9_9ACTN</name>
<comment type="caution">
    <text evidence="2">The sequence shown here is derived from an EMBL/GenBank/DDBJ whole genome shotgun (WGS) entry which is preliminary data.</text>
</comment>
<accession>A0A918PRV9</accession>
<feature type="transmembrane region" description="Helical" evidence="1">
    <location>
        <begin position="45"/>
        <end position="65"/>
    </location>
</feature>
<keyword evidence="1" id="KW-0812">Transmembrane</keyword>